<dbReference type="EMBL" id="AP022870">
    <property type="protein sequence ID" value="BCB77182.1"/>
    <property type="molecule type" value="Genomic_DNA"/>
</dbReference>
<name>A0A6F8XTK7_9ACTN</name>
<sequence>MDASGWARRAVTVANACPDTLTVLRYLLAEWPRRQQAATLNDLAAFRYAHGRLRQVFTAAAASRDTEAVDWVRWEVRVRQAADTVGFHPVADSLTLSGHCGQCA</sequence>
<dbReference type="KEGG" id="pfla:Pflav_035920"/>
<organism evidence="1 2">
    <name type="scientific">Phytohabitans flavus</name>
    <dbReference type="NCBI Taxonomy" id="1076124"/>
    <lineage>
        <taxon>Bacteria</taxon>
        <taxon>Bacillati</taxon>
        <taxon>Actinomycetota</taxon>
        <taxon>Actinomycetes</taxon>
        <taxon>Micromonosporales</taxon>
        <taxon>Micromonosporaceae</taxon>
    </lineage>
</organism>
<evidence type="ECO:0000313" key="2">
    <source>
        <dbReference type="Proteomes" id="UP000502508"/>
    </source>
</evidence>
<evidence type="ECO:0000313" key="1">
    <source>
        <dbReference type="EMBL" id="BCB77182.1"/>
    </source>
</evidence>
<accession>A0A6F8XTK7</accession>
<proteinExistence type="predicted"/>
<dbReference type="RefSeq" id="WP_173037047.1">
    <property type="nucleotide sequence ID" value="NZ_AP022870.1"/>
</dbReference>
<protein>
    <submittedName>
        <fullName evidence="1">Uncharacterized protein</fullName>
    </submittedName>
</protein>
<dbReference type="AlphaFoldDB" id="A0A6F8XTK7"/>
<reference evidence="1 2" key="2">
    <citation type="submission" date="2020-03" db="EMBL/GenBank/DDBJ databases">
        <authorList>
            <person name="Ichikawa N."/>
            <person name="Kimura A."/>
            <person name="Kitahashi Y."/>
            <person name="Uohara A."/>
        </authorList>
    </citation>
    <scope>NUCLEOTIDE SEQUENCE [LARGE SCALE GENOMIC DNA]</scope>
    <source>
        <strain evidence="1 2">NBRC 107702</strain>
    </source>
</reference>
<dbReference type="Proteomes" id="UP000502508">
    <property type="component" value="Chromosome"/>
</dbReference>
<gene>
    <name evidence="1" type="ORF">Pflav_035920</name>
</gene>
<reference evidence="1 2" key="1">
    <citation type="submission" date="2020-03" db="EMBL/GenBank/DDBJ databases">
        <title>Whole genome shotgun sequence of Phytohabitans flavus NBRC 107702.</title>
        <authorList>
            <person name="Komaki H."/>
            <person name="Tamura T."/>
        </authorList>
    </citation>
    <scope>NUCLEOTIDE SEQUENCE [LARGE SCALE GENOMIC DNA]</scope>
    <source>
        <strain evidence="1 2">NBRC 107702</strain>
    </source>
</reference>
<keyword evidence="2" id="KW-1185">Reference proteome</keyword>